<protein>
    <submittedName>
        <fullName evidence="2">Uncharacterized protein</fullName>
    </submittedName>
</protein>
<dbReference type="OrthoDB" id="8084463at2"/>
<feature type="transmembrane region" description="Helical" evidence="1">
    <location>
        <begin position="6"/>
        <end position="25"/>
    </location>
</feature>
<dbReference type="Proteomes" id="UP000198588">
    <property type="component" value="Unassembled WGS sequence"/>
</dbReference>
<feature type="transmembrane region" description="Helical" evidence="1">
    <location>
        <begin position="74"/>
        <end position="93"/>
    </location>
</feature>
<dbReference type="EMBL" id="FMXM01000005">
    <property type="protein sequence ID" value="SDA67576.1"/>
    <property type="molecule type" value="Genomic_DNA"/>
</dbReference>
<keyword evidence="1" id="KW-1133">Transmembrane helix</keyword>
<gene>
    <name evidence="2" type="ORF">SAMN02927914_02170</name>
</gene>
<keyword evidence="1" id="KW-0472">Membrane</keyword>
<evidence type="ECO:0000256" key="1">
    <source>
        <dbReference type="SAM" id="Phobius"/>
    </source>
</evidence>
<proteinExistence type="predicted"/>
<name>A0A1G5XCA7_9HYPH</name>
<sequence>MKGEAFYLLCGVWAIAILVVFILAIRLSYRIESRSPDLTNRGGFPRKAMLFHTITNMKVSRDEQTQAMRRRMNGLLLIDLAGFALLWAGLYLARSTG</sequence>
<accession>A0A1G5XCA7</accession>
<keyword evidence="1" id="KW-0812">Transmembrane</keyword>
<organism evidence="2 3">
    <name type="scientific">Mesorhizobium qingshengii</name>
    <dbReference type="NCBI Taxonomy" id="1165689"/>
    <lineage>
        <taxon>Bacteria</taxon>
        <taxon>Pseudomonadati</taxon>
        <taxon>Pseudomonadota</taxon>
        <taxon>Alphaproteobacteria</taxon>
        <taxon>Hyphomicrobiales</taxon>
        <taxon>Phyllobacteriaceae</taxon>
        <taxon>Mesorhizobium</taxon>
    </lineage>
</organism>
<dbReference type="RefSeq" id="WP_091577477.1">
    <property type="nucleotide sequence ID" value="NZ_FMXM01000005.1"/>
</dbReference>
<reference evidence="2 3" key="1">
    <citation type="submission" date="2016-10" db="EMBL/GenBank/DDBJ databases">
        <authorList>
            <person name="de Groot N.N."/>
        </authorList>
    </citation>
    <scope>NUCLEOTIDE SEQUENCE [LARGE SCALE GENOMIC DNA]</scope>
    <source>
        <strain evidence="2 3">CGMCC 1.12097</strain>
    </source>
</reference>
<evidence type="ECO:0000313" key="2">
    <source>
        <dbReference type="EMBL" id="SDA67576.1"/>
    </source>
</evidence>
<dbReference type="AlphaFoldDB" id="A0A1G5XCA7"/>
<dbReference type="STRING" id="1165689.SAMN02927914_02170"/>
<evidence type="ECO:0000313" key="3">
    <source>
        <dbReference type="Proteomes" id="UP000198588"/>
    </source>
</evidence>